<proteinExistence type="predicted"/>
<dbReference type="CDD" id="cd06261">
    <property type="entry name" value="TM_PBP2"/>
    <property type="match status" value="1"/>
</dbReference>
<keyword evidence="6 7" id="KW-0472">Membrane</keyword>
<keyword evidence="2" id="KW-0813">Transport</keyword>
<keyword evidence="4 7" id="KW-0812">Transmembrane</keyword>
<dbReference type="InterPro" id="IPR035906">
    <property type="entry name" value="MetI-like_sf"/>
</dbReference>
<dbReference type="PANTHER" id="PTHR32243:SF18">
    <property type="entry name" value="INNER MEMBRANE ABC TRANSPORTER PERMEASE PROTEIN YCJP"/>
    <property type="match status" value="1"/>
</dbReference>
<dbReference type="SUPFAM" id="SSF161098">
    <property type="entry name" value="MetI-like"/>
    <property type="match status" value="1"/>
</dbReference>
<dbReference type="GO" id="GO:0005886">
    <property type="term" value="C:plasma membrane"/>
    <property type="evidence" value="ECO:0007669"/>
    <property type="project" value="UniProtKB-SubCell"/>
</dbReference>
<organism evidence="9">
    <name type="scientific">freshwater metagenome</name>
    <dbReference type="NCBI Taxonomy" id="449393"/>
    <lineage>
        <taxon>unclassified sequences</taxon>
        <taxon>metagenomes</taxon>
        <taxon>ecological metagenomes</taxon>
    </lineage>
</organism>
<dbReference type="EMBL" id="CAFBLH010000002">
    <property type="protein sequence ID" value="CAB4855768.1"/>
    <property type="molecule type" value="Genomic_DNA"/>
</dbReference>
<evidence type="ECO:0000256" key="6">
    <source>
        <dbReference type="ARBA" id="ARBA00023136"/>
    </source>
</evidence>
<accession>A0A6J7CG62</accession>
<feature type="domain" description="ABC transmembrane type-1" evidence="8">
    <location>
        <begin position="69"/>
        <end position="259"/>
    </location>
</feature>
<dbReference type="AlphaFoldDB" id="A0A6J7CG62"/>
<keyword evidence="3" id="KW-1003">Cell membrane</keyword>
<evidence type="ECO:0000256" key="5">
    <source>
        <dbReference type="ARBA" id="ARBA00022989"/>
    </source>
</evidence>
<dbReference type="GO" id="GO:0055085">
    <property type="term" value="P:transmembrane transport"/>
    <property type="evidence" value="ECO:0007669"/>
    <property type="project" value="InterPro"/>
</dbReference>
<dbReference type="Gene3D" id="1.10.3720.10">
    <property type="entry name" value="MetI-like"/>
    <property type="match status" value="1"/>
</dbReference>
<dbReference type="PROSITE" id="PS50928">
    <property type="entry name" value="ABC_TM1"/>
    <property type="match status" value="1"/>
</dbReference>
<feature type="transmembrane region" description="Helical" evidence="7">
    <location>
        <begin position="137"/>
        <end position="156"/>
    </location>
</feature>
<evidence type="ECO:0000259" key="8">
    <source>
        <dbReference type="PROSITE" id="PS50928"/>
    </source>
</evidence>
<keyword evidence="5 7" id="KW-1133">Transmembrane helix</keyword>
<feature type="transmembrane region" description="Helical" evidence="7">
    <location>
        <begin position="241"/>
        <end position="259"/>
    </location>
</feature>
<feature type="transmembrane region" description="Helical" evidence="7">
    <location>
        <begin position="12"/>
        <end position="31"/>
    </location>
</feature>
<dbReference type="InterPro" id="IPR000515">
    <property type="entry name" value="MetI-like"/>
</dbReference>
<dbReference type="Pfam" id="PF00528">
    <property type="entry name" value="BPD_transp_1"/>
    <property type="match status" value="1"/>
</dbReference>
<evidence type="ECO:0000256" key="4">
    <source>
        <dbReference type="ARBA" id="ARBA00022692"/>
    </source>
</evidence>
<evidence type="ECO:0000313" key="9">
    <source>
        <dbReference type="EMBL" id="CAB4855768.1"/>
    </source>
</evidence>
<reference evidence="9" key="1">
    <citation type="submission" date="2020-05" db="EMBL/GenBank/DDBJ databases">
        <authorList>
            <person name="Chiriac C."/>
            <person name="Salcher M."/>
            <person name="Ghai R."/>
            <person name="Kavagutti S V."/>
        </authorList>
    </citation>
    <scope>NUCLEOTIDE SEQUENCE</scope>
</reference>
<feature type="transmembrane region" description="Helical" evidence="7">
    <location>
        <begin position="68"/>
        <end position="95"/>
    </location>
</feature>
<evidence type="ECO:0000256" key="3">
    <source>
        <dbReference type="ARBA" id="ARBA00022475"/>
    </source>
</evidence>
<gene>
    <name evidence="9" type="ORF">UFOPK3342_00096</name>
</gene>
<dbReference type="InterPro" id="IPR050901">
    <property type="entry name" value="BP-dep_ABC_trans_perm"/>
</dbReference>
<protein>
    <submittedName>
        <fullName evidence="9">Unannotated protein</fullName>
    </submittedName>
</protein>
<feature type="transmembrane region" description="Helical" evidence="7">
    <location>
        <begin position="184"/>
        <end position="206"/>
    </location>
</feature>
<evidence type="ECO:0000256" key="2">
    <source>
        <dbReference type="ARBA" id="ARBA00022448"/>
    </source>
</evidence>
<feature type="transmembrane region" description="Helical" evidence="7">
    <location>
        <begin position="107"/>
        <end position="131"/>
    </location>
</feature>
<evidence type="ECO:0000256" key="1">
    <source>
        <dbReference type="ARBA" id="ARBA00004651"/>
    </source>
</evidence>
<comment type="subcellular location">
    <subcellularLocation>
        <location evidence="1">Cell membrane</location>
        <topology evidence="1">Multi-pass membrane protein</topology>
    </subcellularLocation>
</comment>
<dbReference type="PANTHER" id="PTHR32243">
    <property type="entry name" value="MALTOSE TRANSPORT SYSTEM PERMEASE-RELATED"/>
    <property type="match status" value="1"/>
</dbReference>
<sequence>MSLKNSAKTSLKNAMILLFIGFLVLPIFWIFTMSFKQFVDIIAYPPKFLFSPTIENYKQVFASEFPRFLLNSIIITGGAIVIGAIAGVPAAYALAQANWRKKEDLAFTFLSFRFAPEFAVILPLFAIYQTLHLYDTYIGMILVHELIVLPLIIWICRGFFSDVPGAINEAAIIDGATHWQRLRYVYIPIASPGLVSAGIIAFISSWNNLLFGLVLSGKSTQPVTMGILQSMTFNQIKWGEMAASASVAAIPGIIFAVYLQKYLVRGITIGAIKE</sequence>
<evidence type="ECO:0000256" key="7">
    <source>
        <dbReference type="SAM" id="Phobius"/>
    </source>
</evidence>
<name>A0A6J7CG62_9ZZZZ</name>